<comment type="caution">
    <text evidence="2">The sequence shown here is derived from an EMBL/GenBank/DDBJ whole genome shotgun (WGS) entry which is preliminary data.</text>
</comment>
<dbReference type="NCBIfam" id="TIGR02145">
    <property type="entry name" value="Fib_succ_major"/>
    <property type="match status" value="1"/>
</dbReference>
<dbReference type="AlphaFoldDB" id="A0A7X8XWA3"/>
<protein>
    <recommendedName>
        <fullName evidence="1">Fibrobacter succinogenes major paralogous domain-containing protein</fullName>
    </recommendedName>
</protein>
<feature type="domain" description="Fibrobacter succinogenes major paralogous" evidence="1">
    <location>
        <begin position="303"/>
        <end position="472"/>
    </location>
</feature>
<dbReference type="EMBL" id="JABAIL010000003">
    <property type="protein sequence ID" value="NLR92132.1"/>
    <property type="molecule type" value="Genomic_DNA"/>
</dbReference>
<evidence type="ECO:0000313" key="2">
    <source>
        <dbReference type="EMBL" id="NLR92132.1"/>
    </source>
</evidence>
<reference evidence="2 3" key="1">
    <citation type="submission" date="2020-04" db="EMBL/GenBank/DDBJ databases">
        <title>Flammeovirga sp. SR4, a novel species isolated from seawater.</title>
        <authorList>
            <person name="Wang X."/>
        </authorList>
    </citation>
    <scope>NUCLEOTIDE SEQUENCE [LARGE SCALE GENOMIC DNA]</scope>
    <source>
        <strain evidence="2 3">SR4</strain>
    </source>
</reference>
<dbReference type="RefSeq" id="WP_168882837.1">
    <property type="nucleotide sequence ID" value="NZ_JABAIL010000003.1"/>
</dbReference>
<name>A0A7X8XWA3_9BACT</name>
<proteinExistence type="predicted"/>
<keyword evidence="3" id="KW-1185">Reference proteome</keyword>
<evidence type="ECO:0000313" key="3">
    <source>
        <dbReference type="Proteomes" id="UP000585050"/>
    </source>
</evidence>
<dbReference type="Proteomes" id="UP000585050">
    <property type="component" value="Unassembled WGS sequence"/>
</dbReference>
<accession>A0A7X8XWA3</accession>
<evidence type="ECO:0000259" key="1">
    <source>
        <dbReference type="Pfam" id="PF09603"/>
    </source>
</evidence>
<sequence>MKLLNKYTVSGLLTILLMTHCSKEEALPSLFPNAGSDQLELVNEGYQAQIATTELFEGQTGSWKVVRGVGGSLDSAASPSTIFRGEPGELYTLEWELREGSVYATDWVDIGFLPMKNEIYTILPDTISDSFTLHLEADSAKYGAIGTWHMIGEDSTGSFSDVNDPNAEFVGLPNHTYTIAYTHTYGSKEVSDEVTVTFDSLQADAGEDNLSIITKEAPYFFTLQANHQEGAAGMWRIIEGEGGNVITPELPNSLFTGNQNEEYHLEWSVSHGDYSDKDTVIIAFGGIHSSWTDARDNKTYKTIKIGNVEWMAENYDFDAYVGEAAWYYGQAAEAINETGHIVSSDEDRRKYGKLYSYNAAALSAPEGWRIPSYDEWWSLVERFNGQSYAGDALRKGGESGVDLELAGYFEMPEYRNSPEFGQLEQMGRYWVRLSDGATLDDEYPQAFQINDGPLVGIAIFIPYYALSVRYIRDIQR</sequence>
<gene>
    <name evidence="2" type="ORF">HGP29_12975</name>
</gene>
<dbReference type="InterPro" id="IPR011871">
    <property type="entry name" value="Fib_succ_major"/>
</dbReference>
<dbReference type="Pfam" id="PF09603">
    <property type="entry name" value="Fib_succ_major"/>
    <property type="match status" value="1"/>
</dbReference>
<organism evidence="2 3">
    <name type="scientific">Flammeovirga agarivorans</name>
    <dbReference type="NCBI Taxonomy" id="2726742"/>
    <lineage>
        <taxon>Bacteria</taxon>
        <taxon>Pseudomonadati</taxon>
        <taxon>Bacteroidota</taxon>
        <taxon>Cytophagia</taxon>
        <taxon>Cytophagales</taxon>
        <taxon>Flammeovirgaceae</taxon>
        <taxon>Flammeovirga</taxon>
    </lineage>
</organism>